<dbReference type="EMBL" id="FP929105">
    <property type="protein sequence ID" value="CBX93397.1"/>
    <property type="molecule type" value="Genomic_DNA"/>
</dbReference>
<keyword evidence="9" id="KW-0119">Carbohydrate metabolism</keyword>
<dbReference type="eggNOG" id="ENOG502QQM5">
    <property type="taxonomic scope" value="Eukaryota"/>
</dbReference>
<dbReference type="STRING" id="985895.E4ZP28"/>
<proteinExistence type="inferred from homology"/>
<evidence type="ECO:0000256" key="5">
    <source>
        <dbReference type="ARBA" id="ARBA00022525"/>
    </source>
</evidence>
<sequence>MNMGYSTTRTATKRRTHTVMNSSDPFRSVSPLPRIRIASRSPDEPLEIAPDKDQDDPASGNLQPRSGLGTVAMRSLTATAALLLSSTTLAVLNVSQNNNSLTLSNERLVASVTKTRGSINLLTLDGQNLLGTESGNTGIGPYLDCYCTPSGFWTPGRGRDVTYKLYNGTDSTGTRYGGISMGETYAPTGQRLEQYWFLREGETGLHTFSRVVYKNETSPFLRNLQEFRTLFRPNHNPPLFTHFVTNEKFSAPRPDTTGQVTVQDATWWLPNKESPYVKGVGDYFTKYTFQDTWRDHKAHGMYADGSGSGNGSTYGAWLVHNTVDTYYNGPVHSDLVVDGIVYNYMVSNHHGNQVPNITNGFDRTFGPQYYHFNKGGSLDQLRRDAEQYGLRPDWNAAFYDSIAHHVPNLVPTSGRGTFQAKIRLPKGAKNPIAILTETGHDYQDNVFDPKAYQYWSNISPTGTVHIPRVKAGSYRLTLSADGIFGSYTQDNIRIHARKTTSLPPTKWTPESAGTELFRIGTPDLSAGEFRHGSAPSTTHPLLTEEYRLYWAAYDFVTDFPRGVVFKVGRDAVATALNYVHWSVFGGKANFARPEPVLENVSNWTILFDAEARQLAGKHKATFTVQLAGAKTAAGNTDVFNASERYSNLPYMVNVNGRDLEPWVIPSNQSSSCAVRSAVICYHLAHKFTFDAAFLKAGENAFVLSLPYNATNFESALLPESVYVQYDALRLEVE</sequence>
<dbReference type="InterPro" id="IPR008979">
    <property type="entry name" value="Galactose-bd-like_sf"/>
</dbReference>
<evidence type="ECO:0000256" key="10">
    <source>
        <dbReference type="ARBA" id="ARBA00023326"/>
    </source>
</evidence>
<dbReference type="InterPro" id="IPR029411">
    <property type="entry name" value="RG-lyase_III"/>
</dbReference>
<dbReference type="InParanoid" id="E4ZP28"/>
<keyword evidence="6" id="KW-0732">Signal</keyword>
<evidence type="ECO:0000256" key="3">
    <source>
        <dbReference type="ARBA" id="ARBA00010418"/>
    </source>
</evidence>
<dbReference type="PANTHER" id="PTHR32018">
    <property type="entry name" value="RHAMNOGALACTURONATE LYASE FAMILY PROTEIN"/>
    <property type="match status" value="1"/>
</dbReference>
<dbReference type="Pfam" id="PF14686">
    <property type="entry name" value="fn3_3"/>
    <property type="match status" value="1"/>
</dbReference>
<dbReference type="Gene3D" id="2.70.98.10">
    <property type="match status" value="1"/>
</dbReference>
<evidence type="ECO:0000259" key="12">
    <source>
        <dbReference type="Pfam" id="PF14683"/>
    </source>
</evidence>
<gene>
    <name evidence="14" type="ORF">LEMA_P042980.1</name>
</gene>
<evidence type="ECO:0000256" key="11">
    <source>
        <dbReference type="SAM" id="MobiDB-lite"/>
    </source>
</evidence>
<dbReference type="SUPFAM" id="SSF74650">
    <property type="entry name" value="Galactose mutarotase-like"/>
    <property type="match status" value="1"/>
</dbReference>
<dbReference type="InterPro" id="IPR029413">
    <property type="entry name" value="RG-lyase_II"/>
</dbReference>
<dbReference type="Proteomes" id="UP000002668">
    <property type="component" value="Genome"/>
</dbReference>
<dbReference type="SUPFAM" id="SSF49452">
    <property type="entry name" value="Starch-binding domain-like"/>
    <property type="match status" value="1"/>
</dbReference>
<keyword evidence="7" id="KW-0325">Glycoprotein</keyword>
<comment type="catalytic activity">
    <reaction evidence="1">
        <text>Endotype eliminative cleavage of L-alpha-rhamnopyranosyl-(1-&gt;4)-alpha-D-galactopyranosyluronic acid bonds of rhamnogalacturonan I domains in ramified hairy regions of pectin leaving L-rhamnopyranose at the reducing end and 4-deoxy-4,5-unsaturated D-galactopyranosyluronic acid at the non-reducing end.</text>
        <dbReference type="EC" id="4.2.2.23"/>
    </reaction>
</comment>
<evidence type="ECO:0000313" key="14">
    <source>
        <dbReference type="EMBL" id="CBX93397.1"/>
    </source>
</evidence>
<dbReference type="GO" id="GO:0000272">
    <property type="term" value="P:polysaccharide catabolic process"/>
    <property type="evidence" value="ECO:0007669"/>
    <property type="project" value="UniProtKB-KW"/>
</dbReference>
<evidence type="ECO:0000256" key="2">
    <source>
        <dbReference type="ARBA" id="ARBA00004613"/>
    </source>
</evidence>
<reference evidence="15" key="1">
    <citation type="journal article" date="2011" name="Nat. Commun.">
        <title>Effector diversification within compartments of the Leptosphaeria maculans genome affected by Repeat-Induced Point mutations.</title>
        <authorList>
            <person name="Rouxel T."/>
            <person name="Grandaubert J."/>
            <person name="Hane J.K."/>
            <person name="Hoede C."/>
            <person name="van de Wouw A.P."/>
            <person name="Couloux A."/>
            <person name="Dominguez V."/>
            <person name="Anthouard V."/>
            <person name="Bally P."/>
            <person name="Bourras S."/>
            <person name="Cozijnsen A.J."/>
            <person name="Ciuffetti L.M."/>
            <person name="Degrave A."/>
            <person name="Dilmaghani A."/>
            <person name="Duret L."/>
            <person name="Fudal I."/>
            <person name="Goodwin S.B."/>
            <person name="Gout L."/>
            <person name="Glaser N."/>
            <person name="Linglin J."/>
            <person name="Kema G.H.J."/>
            <person name="Lapalu N."/>
            <person name="Lawrence C.B."/>
            <person name="May K."/>
            <person name="Meyer M."/>
            <person name="Ollivier B."/>
            <person name="Poulain J."/>
            <person name="Schoch C.L."/>
            <person name="Simon A."/>
            <person name="Spatafora J.W."/>
            <person name="Stachowiak A."/>
            <person name="Turgeon B.G."/>
            <person name="Tyler B.M."/>
            <person name="Vincent D."/>
            <person name="Weissenbach J."/>
            <person name="Amselem J."/>
            <person name="Quesneville H."/>
            <person name="Oliver R.P."/>
            <person name="Wincker P."/>
            <person name="Balesdent M.-H."/>
            <person name="Howlett B.J."/>
        </authorList>
    </citation>
    <scope>NUCLEOTIDE SEQUENCE [LARGE SCALE GENOMIC DNA]</scope>
    <source>
        <strain evidence="15">JN3 / isolate v23.1.3 / race Av1-4-5-6-7-8</strain>
    </source>
</reference>
<dbReference type="CDD" id="cd10320">
    <property type="entry name" value="RGL4_N"/>
    <property type="match status" value="1"/>
</dbReference>
<dbReference type="EC" id="4.2.2.23" evidence="4"/>
<dbReference type="SUPFAM" id="SSF49785">
    <property type="entry name" value="Galactose-binding domain-like"/>
    <property type="match status" value="1"/>
</dbReference>
<dbReference type="GeneID" id="13287414"/>
<evidence type="ECO:0000256" key="4">
    <source>
        <dbReference type="ARBA" id="ARBA00012437"/>
    </source>
</evidence>
<dbReference type="HOGENOM" id="CLU_016624_0_0_1"/>
<name>E4ZP28_LEPMJ</name>
<evidence type="ECO:0000256" key="6">
    <source>
        <dbReference type="ARBA" id="ARBA00022729"/>
    </source>
</evidence>
<dbReference type="CAZy" id="PL4">
    <property type="family name" value="Polysaccharide Lyase Family 4"/>
</dbReference>
<dbReference type="InterPro" id="IPR013784">
    <property type="entry name" value="Carb-bd-like_fold"/>
</dbReference>
<keyword evidence="5" id="KW-0964">Secreted</keyword>
<comment type="similarity">
    <text evidence="3">Belongs to the polysaccharide lyase 4 family.</text>
</comment>
<evidence type="ECO:0000256" key="7">
    <source>
        <dbReference type="ARBA" id="ARBA00023180"/>
    </source>
</evidence>
<keyword evidence="15" id="KW-1185">Reference proteome</keyword>
<dbReference type="CDD" id="cd10316">
    <property type="entry name" value="RGL4_M"/>
    <property type="match status" value="1"/>
</dbReference>
<accession>E4ZP28</accession>
<evidence type="ECO:0000256" key="1">
    <source>
        <dbReference type="ARBA" id="ARBA00001324"/>
    </source>
</evidence>
<dbReference type="GO" id="GO:0005576">
    <property type="term" value="C:extracellular region"/>
    <property type="evidence" value="ECO:0007669"/>
    <property type="project" value="UniProtKB-SubCell"/>
</dbReference>
<dbReference type="OrthoDB" id="2130367at2759"/>
<comment type="subcellular location">
    <subcellularLocation>
        <location evidence="2">Secreted</location>
    </subcellularLocation>
</comment>
<feature type="domain" description="Rhamnogalacturonan lyase" evidence="13">
    <location>
        <begin position="425"/>
        <end position="502"/>
    </location>
</feature>
<feature type="domain" description="Rhamnogalacturonan lyase" evidence="12">
    <location>
        <begin position="516"/>
        <end position="730"/>
    </location>
</feature>
<keyword evidence="8 14" id="KW-0456">Lyase</keyword>
<dbReference type="VEuPathDB" id="FungiDB:LEMA_P042980.1"/>
<dbReference type="InterPro" id="IPR014718">
    <property type="entry name" value="GH-type_carb-bd"/>
</dbReference>
<dbReference type="OMA" id="ATWYLGN"/>
<dbReference type="PANTHER" id="PTHR32018:SF9">
    <property type="entry name" value="RHAMNOGALACTURONATE LYASE B"/>
    <property type="match status" value="1"/>
</dbReference>
<evidence type="ECO:0000259" key="13">
    <source>
        <dbReference type="Pfam" id="PF14686"/>
    </source>
</evidence>
<dbReference type="InterPro" id="IPR011013">
    <property type="entry name" value="Gal_mutarotase_sf_dom"/>
</dbReference>
<evidence type="ECO:0000313" key="15">
    <source>
        <dbReference type="Proteomes" id="UP000002668"/>
    </source>
</evidence>
<evidence type="ECO:0000256" key="9">
    <source>
        <dbReference type="ARBA" id="ARBA00023277"/>
    </source>
</evidence>
<dbReference type="Gene3D" id="2.60.40.1120">
    <property type="entry name" value="Carboxypeptidase-like, regulatory domain"/>
    <property type="match status" value="1"/>
</dbReference>
<keyword evidence="10" id="KW-0624">Polysaccharide degradation</keyword>
<feature type="region of interest" description="Disordered" evidence="11">
    <location>
        <begin position="1"/>
        <end position="67"/>
    </location>
</feature>
<dbReference type="InterPro" id="IPR051850">
    <property type="entry name" value="Polysacch_Lyase_4"/>
</dbReference>
<dbReference type="GO" id="GO:0030246">
    <property type="term" value="F:carbohydrate binding"/>
    <property type="evidence" value="ECO:0007669"/>
    <property type="project" value="InterPro"/>
</dbReference>
<evidence type="ECO:0000256" key="8">
    <source>
        <dbReference type="ARBA" id="ARBA00023239"/>
    </source>
</evidence>
<protein>
    <recommendedName>
        <fullName evidence="4">rhamnogalacturonan endolyase</fullName>
        <ecNumber evidence="4">4.2.2.23</ecNumber>
    </recommendedName>
</protein>
<dbReference type="AlphaFoldDB" id="E4ZP28"/>
<dbReference type="GO" id="GO:0102210">
    <property type="term" value="F:rhamnogalacturonan endolyase activity"/>
    <property type="evidence" value="ECO:0007669"/>
    <property type="project" value="UniProtKB-EC"/>
</dbReference>
<organism evidence="15">
    <name type="scientific">Leptosphaeria maculans (strain JN3 / isolate v23.1.3 / race Av1-4-5-6-7-8)</name>
    <name type="common">Blackleg fungus</name>
    <name type="synonym">Phoma lingam</name>
    <dbReference type="NCBI Taxonomy" id="985895"/>
    <lineage>
        <taxon>Eukaryota</taxon>
        <taxon>Fungi</taxon>
        <taxon>Dikarya</taxon>
        <taxon>Ascomycota</taxon>
        <taxon>Pezizomycotina</taxon>
        <taxon>Dothideomycetes</taxon>
        <taxon>Pleosporomycetidae</taxon>
        <taxon>Pleosporales</taxon>
        <taxon>Pleosporineae</taxon>
        <taxon>Leptosphaeriaceae</taxon>
        <taxon>Plenodomus</taxon>
        <taxon>Plenodomus lingam/Leptosphaeria maculans species complex</taxon>
    </lineage>
</organism>
<dbReference type="Pfam" id="PF14683">
    <property type="entry name" value="CBM-like"/>
    <property type="match status" value="1"/>
</dbReference>